<dbReference type="PIRSF" id="PIRSF004848">
    <property type="entry name" value="YBL036c_PLPDEIII"/>
    <property type="match status" value="1"/>
</dbReference>
<evidence type="ECO:0000313" key="4">
    <source>
        <dbReference type="EMBL" id="MBB5869364.1"/>
    </source>
</evidence>
<proteinExistence type="inferred from homology"/>
<name>A0A841BM59_9ACTN</name>
<dbReference type="PANTHER" id="PTHR10146">
    <property type="entry name" value="PROLINE SYNTHETASE CO-TRANSCRIBED BACTERIAL HOMOLOG PROTEIN"/>
    <property type="match status" value="1"/>
</dbReference>
<comment type="function">
    <text evidence="2">Pyridoxal 5'-phosphate (PLP)-binding protein, which is involved in PLP homeostasis.</text>
</comment>
<dbReference type="InterPro" id="IPR011078">
    <property type="entry name" value="PyrdxlP_homeostasis"/>
</dbReference>
<dbReference type="Proteomes" id="UP000587527">
    <property type="component" value="Unassembled WGS sequence"/>
</dbReference>
<evidence type="ECO:0000313" key="5">
    <source>
        <dbReference type="Proteomes" id="UP000587527"/>
    </source>
</evidence>
<dbReference type="SUPFAM" id="SSF51419">
    <property type="entry name" value="PLP-binding barrel"/>
    <property type="match status" value="1"/>
</dbReference>
<dbReference type="AlphaFoldDB" id="A0A841BM59"/>
<organism evidence="4 5">
    <name type="scientific">Allocatelliglobosispora scoriae</name>
    <dbReference type="NCBI Taxonomy" id="643052"/>
    <lineage>
        <taxon>Bacteria</taxon>
        <taxon>Bacillati</taxon>
        <taxon>Actinomycetota</taxon>
        <taxon>Actinomycetes</taxon>
        <taxon>Micromonosporales</taxon>
        <taxon>Micromonosporaceae</taxon>
        <taxon>Allocatelliglobosispora</taxon>
    </lineage>
</organism>
<protein>
    <recommendedName>
        <fullName evidence="2">Pyridoxal phosphate homeostasis protein</fullName>
        <shortName evidence="2">PLP homeostasis protein</shortName>
    </recommendedName>
</protein>
<dbReference type="EMBL" id="JACHMN010000002">
    <property type="protein sequence ID" value="MBB5869364.1"/>
    <property type="molecule type" value="Genomic_DNA"/>
</dbReference>
<dbReference type="GO" id="GO:0030170">
    <property type="term" value="F:pyridoxal phosphate binding"/>
    <property type="evidence" value="ECO:0007669"/>
    <property type="project" value="UniProtKB-UniRule"/>
</dbReference>
<dbReference type="RefSeq" id="WP_184835951.1">
    <property type="nucleotide sequence ID" value="NZ_JACHMN010000002.1"/>
</dbReference>
<keyword evidence="1 2" id="KW-0663">Pyridoxal phosphate</keyword>
<sequence>MNSDERREQIAQNLAAVRERIAAACAAAGRDPSSVTLVAITKTYPAADVVHLAQLGVRDVGENRDQDAAPKAAEVAAALAEAAAPTWHFVGQLQRNKCRSVVGYADVVHSVDSVRLVRALATAAAAGRERPLEALVQVSLDGDLDRGGAALATDDPDRSFDRVAEAIAGSSGLRLAGVMAVAPLSVNPLAAFASLAGVAERLLKDHPSATIISAGMSGDLAEAIANGATHVRIGSALLGNRPPLR</sequence>
<comment type="similarity">
    <text evidence="2">Belongs to the pyridoxal phosphate-binding protein YggS/PROSC family.</text>
</comment>
<gene>
    <name evidence="4" type="ORF">F4553_002743</name>
</gene>
<evidence type="ECO:0000256" key="1">
    <source>
        <dbReference type="ARBA" id="ARBA00022898"/>
    </source>
</evidence>
<dbReference type="NCBIfam" id="TIGR00044">
    <property type="entry name" value="YggS family pyridoxal phosphate-dependent enzyme"/>
    <property type="match status" value="1"/>
</dbReference>
<evidence type="ECO:0000256" key="2">
    <source>
        <dbReference type="HAMAP-Rule" id="MF_02087"/>
    </source>
</evidence>
<dbReference type="HAMAP" id="MF_02087">
    <property type="entry name" value="PLP_homeostasis"/>
    <property type="match status" value="1"/>
</dbReference>
<dbReference type="PROSITE" id="PS01211">
    <property type="entry name" value="UPF0001"/>
    <property type="match status" value="1"/>
</dbReference>
<comment type="cofactor">
    <cofactor evidence="3">
        <name>pyridoxal 5'-phosphate</name>
        <dbReference type="ChEBI" id="CHEBI:597326"/>
    </cofactor>
</comment>
<dbReference type="InterPro" id="IPR029066">
    <property type="entry name" value="PLP-binding_barrel"/>
</dbReference>
<reference evidence="4 5" key="1">
    <citation type="submission" date="2020-08" db="EMBL/GenBank/DDBJ databases">
        <title>Sequencing the genomes of 1000 actinobacteria strains.</title>
        <authorList>
            <person name="Klenk H.-P."/>
        </authorList>
    </citation>
    <scope>NUCLEOTIDE SEQUENCE [LARGE SCALE GENOMIC DNA]</scope>
    <source>
        <strain evidence="4 5">DSM 45362</strain>
    </source>
</reference>
<accession>A0A841BM59</accession>
<dbReference type="PANTHER" id="PTHR10146:SF14">
    <property type="entry name" value="PYRIDOXAL PHOSPHATE HOMEOSTASIS PROTEIN"/>
    <property type="match status" value="1"/>
</dbReference>
<feature type="modified residue" description="N6-(pyridoxal phosphate)lysine" evidence="2 3">
    <location>
        <position position="42"/>
    </location>
</feature>
<dbReference type="Gene3D" id="3.20.20.10">
    <property type="entry name" value="Alanine racemase"/>
    <property type="match status" value="1"/>
</dbReference>
<keyword evidence="5" id="KW-1185">Reference proteome</keyword>
<comment type="caution">
    <text evidence="4">The sequence shown here is derived from an EMBL/GenBank/DDBJ whole genome shotgun (WGS) entry which is preliminary data.</text>
</comment>
<evidence type="ECO:0000256" key="3">
    <source>
        <dbReference type="PIRSR" id="PIRSR004848-1"/>
    </source>
</evidence>